<feature type="transmembrane region" description="Helical" evidence="1">
    <location>
        <begin position="143"/>
        <end position="162"/>
    </location>
</feature>
<dbReference type="Proteomes" id="UP001596201">
    <property type="component" value="Unassembled WGS sequence"/>
</dbReference>
<reference evidence="2 3" key="1">
    <citation type="journal article" date="2019" name="Int. J. Syst. Evol. Microbiol.">
        <title>The Global Catalogue of Microorganisms (GCM) 10K type strain sequencing project: providing services to taxonomists for standard genome sequencing and annotation.</title>
        <authorList>
            <consortium name="The Broad Institute Genomics Platform"/>
            <consortium name="The Broad Institute Genome Sequencing Center for Infectious Disease"/>
            <person name="Wu L."/>
            <person name="Ma J."/>
        </authorList>
    </citation>
    <scope>NUCLEOTIDE SEQUENCE [LARGE SCALE GENOMIC DNA]</scope>
    <source>
        <strain evidence="2 3">CGMCC 1.12237</strain>
    </source>
</reference>
<protein>
    <recommendedName>
        <fullName evidence="4">TIGR04206 family protein</fullName>
    </recommendedName>
</protein>
<keyword evidence="1" id="KW-0812">Transmembrane</keyword>
<accession>A0ABD5RA52</accession>
<feature type="transmembrane region" description="Helical" evidence="1">
    <location>
        <begin position="78"/>
        <end position="102"/>
    </location>
</feature>
<gene>
    <name evidence="2" type="ORF">ACFPJ5_07970</name>
</gene>
<organism evidence="2 3">
    <name type="scientific">Salinirubrum litoreum</name>
    <dbReference type="NCBI Taxonomy" id="1126234"/>
    <lineage>
        <taxon>Archaea</taxon>
        <taxon>Methanobacteriati</taxon>
        <taxon>Methanobacteriota</taxon>
        <taxon>Stenosarchaea group</taxon>
        <taxon>Halobacteria</taxon>
        <taxon>Halobacteriales</taxon>
        <taxon>Haloferacaceae</taxon>
        <taxon>Salinirubrum</taxon>
    </lineage>
</organism>
<evidence type="ECO:0000313" key="2">
    <source>
        <dbReference type="EMBL" id="MFC5366875.1"/>
    </source>
</evidence>
<keyword evidence="1" id="KW-0472">Membrane</keyword>
<comment type="caution">
    <text evidence="2">The sequence shown here is derived from an EMBL/GenBank/DDBJ whole genome shotgun (WGS) entry which is preliminary data.</text>
</comment>
<sequence length="165" mass="17454">MWVRSEYAGELAVLSAWFAALLPWNVSYVGDVLGGSALFVRFPFFQVRFLFDTAFGPPVRFLTLPAALDLQRGNPIELAYQVWAAGAVVVALAVGLSVAYYLAEDRLDATLDPVRLMGGLLALGGVVFAVAVVLLATRGFGGIPVPVGVVLMLALAGSLLGVERT</sequence>
<evidence type="ECO:0000256" key="1">
    <source>
        <dbReference type="SAM" id="Phobius"/>
    </source>
</evidence>
<evidence type="ECO:0000313" key="3">
    <source>
        <dbReference type="Proteomes" id="UP001596201"/>
    </source>
</evidence>
<keyword evidence="3" id="KW-1185">Reference proteome</keyword>
<name>A0ABD5RA52_9EURY</name>
<dbReference type="InterPro" id="IPR055971">
    <property type="entry name" value="DUF7549"/>
</dbReference>
<dbReference type="Pfam" id="PF24417">
    <property type="entry name" value="DUF7549"/>
    <property type="match status" value="1"/>
</dbReference>
<feature type="transmembrane region" description="Helical" evidence="1">
    <location>
        <begin position="7"/>
        <end position="26"/>
    </location>
</feature>
<evidence type="ECO:0008006" key="4">
    <source>
        <dbReference type="Google" id="ProtNLM"/>
    </source>
</evidence>
<proteinExistence type="predicted"/>
<keyword evidence="1" id="KW-1133">Transmembrane helix</keyword>
<dbReference type="EMBL" id="JBHSKX010000001">
    <property type="protein sequence ID" value="MFC5366875.1"/>
    <property type="molecule type" value="Genomic_DNA"/>
</dbReference>
<dbReference type="RefSeq" id="WP_227227791.1">
    <property type="nucleotide sequence ID" value="NZ_JAJCVJ010000001.1"/>
</dbReference>
<dbReference type="AlphaFoldDB" id="A0ABD5RA52"/>
<feature type="transmembrane region" description="Helical" evidence="1">
    <location>
        <begin position="114"/>
        <end position="137"/>
    </location>
</feature>